<dbReference type="InterPro" id="IPR013087">
    <property type="entry name" value="Znf_C2H2_type"/>
</dbReference>
<name>A0A811VKB3_CERCA</name>
<dbReference type="PROSITE" id="PS00028">
    <property type="entry name" value="ZINC_FINGER_C2H2_1"/>
    <property type="match status" value="2"/>
</dbReference>
<gene>
    <name evidence="2" type="ORF">CCAP1982_LOCUS22638</name>
</gene>
<dbReference type="InterPro" id="IPR039258">
    <property type="entry name" value="ZNF511"/>
</dbReference>
<feature type="domain" description="C2H2-type" evidence="1">
    <location>
        <begin position="63"/>
        <end position="86"/>
    </location>
</feature>
<accession>A0A811VKB3</accession>
<dbReference type="Proteomes" id="UP000606786">
    <property type="component" value="Unassembled WGS sequence"/>
</dbReference>
<keyword evidence="3" id="KW-1185">Reference proteome</keyword>
<feature type="domain" description="C2H2-type" evidence="1">
    <location>
        <begin position="90"/>
        <end position="111"/>
    </location>
</feature>
<dbReference type="PANTHER" id="PTHR21354:SF0">
    <property type="entry name" value="ZINC FINGER PROTEIN 511"/>
    <property type="match status" value="1"/>
</dbReference>
<proteinExistence type="predicted"/>
<dbReference type="SMART" id="SM00355">
    <property type="entry name" value="ZnF_C2H2"/>
    <property type="match status" value="3"/>
</dbReference>
<sequence>MLSIAELIELLNNIPFGYKSPDDICFSAANEMYIPKYKKLGVIAVANEPQEEPVATNPISFFCNIPGCTLDFEDISSYQAHFKIVHRFICSICRRYLPTAYLLELHISERHDSYFAIRVERGEAMYSCFLQECKQKMLTPQARKEHCINAHKFLANYRFEQLCGRSSKTSSEMSEAMDIPLDSPNVNMELSFGHAKGSDQTP</sequence>
<dbReference type="AlphaFoldDB" id="A0A811VKB3"/>
<dbReference type="OrthoDB" id="18440at2759"/>
<dbReference type="PANTHER" id="PTHR21354">
    <property type="entry name" value="ZINC FINGER PROTEIN 511"/>
    <property type="match status" value="1"/>
</dbReference>
<evidence type="ECO:0000313" key="3">
    <source>
        <dbReference type="Proteomes" id="UP000606786"/>
    </source>
</evidence>
<protein>
    <submittedName>
        <fullName evidence="2">(Mediterranean fruit fly) hypothetical protein</fullName>
    </submittedName>
</protein>
<dbReference type="EMBL" id="CAJHJT010000056">
    <property type="protein sequence ID" value="CAD7014649.1"/>
    <property type="molecule type" value="Genomic_DNA"/>
</dbReference>
<evidence type="ECO:0000259" key="1">
    <source>
        <dbReference type="PROSITE" id="PS00028"/>
    </source>
</evidence>
<evidence type="ECO:0000313" key="2">
    <source>
        <dbReference type="EMBL" id="CAD7014649.1"/>
    </source>
</evidence>
<reference evidence="2" key="1">
    <citation type="submission" date="2020-11" db="EMBL/GenBank/DDBJ databases">
        <authorList>
            <person name="Whitehead M."/>
        </authorList>
    </citation>
    <scope>NUCLEOTIDE SEQUENCE</scope>
    <source>
        <strain evidence="2">EGII</strain>
    </source>
</reference>
<comment type="caution">
    <text evidence="2">The sequence shown here is derived from an EMBL/GenBank/DDBJ whole genome shotgun (WGS) entry which is preliminary data.</text>
</comment>
<organism evidence="2 3">
    <name type="scientific">Ceratitis capitata</name>
    <name type="common">Mediterranean fruit fly</name>
    <name type="synonym">Tephritis capitata</name>
    <dbReference type="NCBI Taxonomy" id="7213"/>
    <lineage>
        <taxon>Eukaryota</taxon>
        <taxon>Metazoa</taxon>
        <taxon>Ecdysozoa</taxon>
        <taxon>Arthropoda</taxon>
        <taxon>Hexapoda</taxon>
        <taxon>Insecta</taxon>
        <taxon>Pterygota</taxon>
        <taxon>Neoptera</taxon>
        <taxon>Endopterygota</taxon>
        <taxon>Diptera</taxon>
        <taxon>Brachycera</taxon>
        <taxon>Muscomorpha</taxon>
        <taxon>Tephritoidea</taxon>
        <taxon>Tephritidae</taxon>
        <taxon>Ceratitis</taxon>
        <taxon>Ceratitis</taxon>
    </lineage>
</organism>